<protein>
    <submittedName>
        <fullName evidence="2">Uncharacterized protein</fullName>
    </submittedName>
</protein>
<gene>
    <name evidence="2" type="ORF">EVOR1521_LOCUS22872</name>
</gene>
<reference evidence="2" key="1">
    <citation type="submission" date="2023-08" db="EMBL/GenBank/DDBJ databases">
        <authorList>
            <person name="Chen Y."/>
            <person name="Shah S."/>
            <person name="Dougan E. K."/>
            <person name="Thang M."/>
            <person name="Chan C."/>
        </authorList>
    </citation>
    <scope>NUCLEOTIDE SEQUENCE</scope>
</reference>
<feature type="signal peptide" evidence="1">
    <location>
        <begin position="1"/>
        <end position="19"/>
    </location>
</feature>
<comment type="caution">
    <text evidence="2">The sequence shown here is derived from an EMBL/GenBank/DDBJ whole genome shotgun (WGS) entry which is preliminary data.</text>
</comment>
<evidence type="ECO:0000313" key="2">
    <source>
        <dbReference type="EMBL" id="CAJ1399317.1"/>
    </source>
</evidence>
<organism evidence="2 3">
    <name type="scientific">Effrenium voratum</name>
    <dbReference type="NCBI Taxonomy" id="2562239"/>
    <lineage>
        <taxon>Eukaryota</taxon>
        <taxon>Sar</taxon>
        <taxon>Alveolata</taxon>
        <taxon>Dinophyceae</taxon>
        <taxon>Suessiales</taxon>
        <taxon>Symbiodiniaceae</taxon>
        <taxon>Effrenium</taxon>
    </lineage>
</organism>
<evidence type="ECO:0000313" key="3">
    <source>
        <dbReference type="Proteomes" id="UP001178507"/>
    </source>
</evidence>
<sequence>MVWNHLVLLSLLLVVPAAGQCDEGTCQSLQPYFSCQVDFGEGAAGAGNTITFARCPGIGDVVVRVRLVGGTRSEKHVDALEVLRQHLYGQELSLPEQHIAQLPAEDRFVEMAFLSGLTSALRSRPIRPIHGKGDGHAELLWREKVRWSMAWVFDIAGPAASCTYCFNDTVLVPLLPLCVRQPGDHPGQCRFHQKVPLPFELEVEVMPRARPIGVAIPEMTVLELLVLLTGYTMDLQKMAFLGFLHDNHLGNLLLVTSLTGERKMAWHDFGARSYFHMPTQPQFESFRKLFDESCEMVIAFLKQHSGAMGLVAQLNRTKSEWSLEGIEDLHGVTLKLATLAERFQEVIMQWTEGCITVRRSLLRTWSRALPPTRLEVLHELLGQGSAALQRPPAVWVCQLGSPDGKNFEVIGSAFKITTSVSDGIKNKAELSIPSFKIDIYSKEETAAGLKKMKNQQSTVANPRQTAMDSRFQLELLEPHSLRLLLAVVTVLG</sequence>
<dbReference type="Proteomes" id="UP001178507">
    <property type="component" value="Unassembled WGS sequence"/>
</dbReference>
<keyword evidence="3" id="KW-1185">Reference proteome</keyword>
<evidence type="ECO:0000256" key="1">
    <source>
        <dbReference type="SAM" id="SignalP"/>
    </source>
</evidence>
<keyword evidence="1" id="KW-0732">Signal</keyword>
<accession>A0AA36J485</accession>
<name>A0AA36J485_9DINO</name>
<dbReference type="AlphaFoldDB" id="A0AA36J485"/>
<dbReference type="EMBL" id="CAUJNA010003330">
    <property type="protein sequence ID" value="CAJ1399317.1"/>
    <property type="molecule type" value="Genomic_DNA"/>
</dbReference>
<feature type="chain" id="PRO_5041214912" evidence="1">
    <location>
        <begin position="20"/>
        <end position="492"/>
    </location>
</feature>
<proteinExistence type="predicted"/>